<gene>
    <name evidence="2" type="ORF">N479_03145</name>
</gene>
<dbReference type="InterPro" id="IPR000868">
    <property type="entry name" value="Isochorismatase-like_dom"/>
</dbReference>
<evidence type="ECO:0000259" key="1">
    <source>
        <dbReference type="Pfam" id="PF00857"/>
    </source>
</evidence>
<accession>A0A0F6A5N5</accession>
<dbReference type="Pfam" id="PF00857">
    <property type="entry name" value="Isochorismatase"/>
    <property type="match status" value="1"/>
</dbReference>
<dbReference type="SUPFAM" id="SSF52499">
    <property type="entry name" value="Isochorismatase-like hydrolases"/>
    <property type="match status" value="1"/>
</dbReference>
<evidence type="ECO:0000313" key="2">
    <source>
        <dbReference type="EMBL" id="KKE81495.1"/>
    </source>
</evidence>
<dbReference type="EMBL" id="AUXW01000187">
    <property type="protein sequence ID" value="KKE81495.1"/>
    <property type="molecule type" value="Genomic_DNA"/>
</dbReference>
<dbReference type="AlphaFoldDB" id="A0A0F6A5N5"/>
<evidence type="ECO:0000313" key="3">
    <source>
        <dbReference type="Proteomes" id="UP000033434"/>
    </source>
</evidence>
<comment type="caution">
    <text evidence="2">The sequence shown here is derived from an EMBL/GenBank/DDBJ whole genome shotgun (WGS) entry which is preliminary data.</text>
</comment>
<dbReference type="PANTHER" id="PTHR14119">
    <property type="entry name" value="HYDROLASE"/>
    <property type="match status" value="1"/>
</dbReference>
<dbReference type="Gene3D" id="3.40.50.850">
    <property type="entry name" value="Isochorismatase-like"/>
    <property type="match status" value="1"/>
</dbReference>
<name>A0A0F6A5N5_9GAMM</name>
<dbReference type="InterPro" id="IPR050993">
    <property type="entry name" value="Isochorismatase_domain"/>
</dbReference>
<protein>
    <recommendedName>
        <fullName evidence="1">Isochorismatase-like domain-containing protein</fullName>
    </recommendedName>
</protein>
<feature type="domain" description="Isochorismatase-like" evidence="1">
    <location>
        <begin position="9"/>
        <end position="154"/>
    </location>
</feature>
<proteinExistence type="predicted"/>
<sequence>MDHTATHQILAVDIQERFLPHITQYSEVVNNTEKLLTAAELLSLEILLFEQYPQGLGRTDERLIGFHIRRFEKTSFSALNDPLSKAAISLNPTTIKVVVGLEAHVCVYQTVQDLLRLKQPVIVVADAIASRNIQHKAWAIDQLRNDGAIIMSLEAVLFDILKDAKHPHFKAISKLIR</sequence>
<dbReference type="Proteomes" id="UP000033434">
    <property type="component" value="Unassembled WGS sequence"/>
</dbReference>
<dbReference type="RefSeq" id="WP_046358081.1">
    <property type="nucleotide sequence ID" value="NZ_AUXW01000187.1"/>
</dbReference>
<reference evidence="2 3" key="1">
    <citation type="journal article" date="2015" name="BMC Genomics">
        <title>Genome mining reveals unlocked bioactive potential of marine Gram-negative bacteria.</title>
        <authorList>
            <person name="Machado H."/>
            <person name="Sonnenschein E.C."/>
            <person name="Melchiorsen J."/>
            <person name="Gram L."/>
        </authorList>
    </citation>
    <scope>NUCLEOTIDE SEQUENCE [LARGE SCALE GENOMIC DNA]</scope>
    <source>
        <strain evidence="2 3">S4054</strain>
    </source>
</reference>
<dbReference type="InterPro" id="IPR036380">
    <property type="entry name" value="Isochorismatase-like_sf"/>
</dbReference>
<organism evidence="2 3">
    <name type="scientific">Pseudoalteromonas luteoviolacea S4054</name>
    <dbReference type="NCBI Taxonomy" id="1129367"/>
    <lineage>
        <taxon>Bacteria</taxon>
        <taxon>Pseudomonadati</taxon>
        <taxon>Pseudomonadota</taxon>
        <taxon>Gammaproteobacteria</taxon>
        <taxon>Alteromonadales</taxon>
        <taxon>Pseudoalteromonadaceae</taxon>
        <taxon>Pseudoalteromonas</taxon>
    </lineage>
</organism>
<dbReference type="PANTHER" id="PTHR14119:SF3">
    <property type="entry name" value="ISOCHORISMATASE DOMAIN-CONTAINING PROTEIN 2"/>
    <property type="match status" value="1"/>
</dbReference>
<dbReference type="PATRIC" id="fig|1129367.4.peg.4766"/>